<protein>
    <submittedName>
        <fullName evidence="2">Chromosome 2, complete genome</fullName>
    </submittedName>
</protein>
<dbReference type="VEuPathDB" id="FungiDB:FGRAMPH1_01G10329"/>
<dbReference type="EMBL" id="HG970333">
    <property type="protein sequence ID" value="CEF76968.1"/>
    <property type="molecule type" value="Genomic_DNA"/>
</dbReference>
<reference evidence="2 4" key="3">
    <citation type="journal article" date="2015" name="BMC Genomics">
        <title>The completed genome sequence of the pathogenic ascomycete fungus Fusarium graminearum.</title>
        <authorList>
            <person name="King R."/>
            <person name="Urban M."/>
            <person name="Hammond-Kosack M.C."/>
            <person name="Hassani-Pak K."/>
            <person name="Hammond-Kosack K.E."/>
        </authorList>
    </citation>
    <scope>NUCLEOTIDE SEQUENCE [LARGE SCALE GENOMIC DNA]</scope>
    <source>
        <strain evidence="4">ATCC MYA-4620 / CBS 123657 / FGSC 9075 / NRRL 31084 / PH-1</strain>
        <strain evidence="2">PH-1</strain>
    </source>
</reference>
<dbReference type="AlphaFoldDB" id="A0A098DDC1"/>
<evidence type="ECO:0000313" key="2">
    <source>
        <dbReference type="EMBL" id="CEF76968.1"/>
    </source>
</evidence>
<dbReference type="Proteomes" id="UP000070720">
    <property type="component" value="Chromosome 2"/>
</dbReference>
<accession>A0A0E0S0E3</accession>
<proteinExistence type="predicted"/>
<gene>
    <name evidence="2" type="ORF">FGRAMPH1_01T10329</name>
</gene>
<evidence type="ECO:0000313" key="3">
    <source>
        <dbReference type="EnsemblFungi" id="CEF76968"/>
    </source>
</evidence>
<dbReference type="InParanoid" id="A0A098DDC1"/>
<feature type="region of interest" description="Disordered" evidence="1">
    <location>
        <begin position="1"/>
        <end position="28"/>
    </location>
</feature>
<evidence type="ECO:0000313" key="4">
    <source>
        <dbReference type="Proteomes" id="UP000070720"/>
    </source>
</evidence>
<sequence>MSLPSNHVIVGKSFSSPGNTESPTGRVSSEALRIGTMLSLESELSFLFRLRHPLSWSAEVL</sequence>
<reference evidence="3" key="4">
    <citation type="submission" date="2017-01" db="UniProtKB">
        <authorList>
            <consortium name="EnsemblFungi"/>
        </authorList>
    </citation>
    <scope>IDENTIFICATION</scope>
    <source>
        <strain evidence="3">PH-1 / ATCC MYA-4620 / FGSC 9075 / NRRL 31084</strain>
    </source>
</reference>
<evidence type="ECO:0000256" key="1">
    <source>
        <dbReference type="SAM" id="MobiDB-lite"/>
    </source>
</evidence>
<dbReference type="EnsemblFungi" id="CEF76968">
    <property type="protein sequence ID" value="CEF76968"/>
    <property type="gene ID" value="FGRRES_20135"/>
</dbReference>
<keyword evidence="4" id="KW-1185">Reference proteome</keyword>
<name>A0A098DDC1_GIBZE</name>
<accession>A0A098DDC1</accession>
<reference evidence="3 4" key="2">
    <citation type="journal article" date="2010" name="Nature">
        <title>Comparative genomics reveals mobile pathogenicity chromosomes in Fusarium.</title>
        <authorList>
            <person name="Ma L.J."/>
            <person name="van der Does H.C."/>
            <person name="Borkovich K.A."/>
            <person name="Coleman J.J."/>
            <person name="Daboussi M.J."/>
            <person name="Di Pietro A."/>
            <person name="Dufresne M."/>
            <person name="Freitag M."/>
            <person name="Grabherr M."/>
            <person name="Henrissat B."/>
            <person name="Houterman P.M."/>
            <person name="Kang S."/>
            <person name="Shim W.B."/>
            <person name="Woloshuk C."/>
            <person name="Xie X."/>
            <person name="Xu J.R."/>
            <person name="Antoniw J."/>
            <person name="Baker S.E."/>
            <person name="Bluhm B.H."/>
            <person name="Breakspear A."/>
            <person name="Brown D.W."/>
            <person name="Butchko R.A."/>
            <person name="Chapman S."/>
            <person name="Coulson R."/>
            <person name="Coutinho P.M."/>
            <person name="Danchin E.G."/>
            <person name="Diener A."/>
            <person name="Gale L.R."/>
            <person name="Gardiner D.M."/>
            <person name="Goff S."/>
            <person name="Hammond-Kosack K.E."/>
            <person name="Hilburn K."/>
            <person name="Hua-Van A."/>
            <person name="Jonkers W."/>
            <person name="Kazan K."/>
            <person name="Kodira C.D."/>
            <person name="Koehrsen M."/>
            <person name="Kumar L."/>
            <person name="Lee Y.H."/>
            <person name="Li L."/>
            <person name="Manners J.M."/>
            <person name="Miranda-Saavedra D."/>
            <person name="Mukherjee M."/>
            <person name="Park G."/>
            <person name="Park J."/>
            <person name="Park S.Y."/>
            <person name="Proctor R.H."/>
            <person name="Regev A."/>
            <person name="Ruiz-Roldan M.C."/>
            <person name="Sain D."/>
            <person name="Sakthikumar S."/>
            <person name="Sykes S."/>
            <person name="Schwartz D.C."/>
            <person name="Turgeon B.G."/>
            <person name="Wapinski I."/>
            <person name="Yoder O."/>
            <person name="Young S."/>
            <person name="Zeng Q."/>
            <person name="Zhou S."/>
            <person name="Galagan J."/>
            <person name="Cuomo C.A."/>
            <person name="Kistler H.C."/>
            <person name="Rep M."/>
        </authorList>
    </citation>
    <scope>GENOME REANNOTATION</scope>
    <source>
        <strain evidence="4">ATCC MYA-4620 / CBS 123657 / FGSC 9075 / NRRL 31084 / PH-1</strain>
        <strain evidence="3">PH-1 / ATCC MYA-4620 / FGSC 9075 / NRRL 31084</strain>
    </source>
</reference>
<organism evidence="2 4">
    <name type="scientific">Gibberella zeae (strain ATCC MYA-4620 / CBS 123657 / FGSC 9075 / NRRL 31084 / PH-1)</name>
    <name type="common">Wheat head blight fungus</name>
    <name type="synonym">Fusarium graminearum</name>
    <dbReference type="NCBI Taxonomy" id="229533"/>
    <lineage>
        <taxon>Eukaryota</taxon>
        <taxon>Fungi</taxon>
        <taxon>Dikarya</taxon>
        <taxon>Ascomycota</taxon>
        <taxon>Pezizomycotina</taxon>
        <taxon>Sordariomycetes</taxon>
        <taxon>Hypocreomycetidae</taxon>
        <taxon>Hypocreales</taxon>
        <taxon>Nectriaceae</taxon>
        <taxon>Fusarium</taxon>
    </lineage>
</organism>
<reference evidence="3 4" key="1">
    <citation type="journal article" date="2007" name="Science">
        <title>The Fusarium graminearum genome reveals a link between localized polymorphism and pathogen specialization.</title>
        <authorList>
            <person name="Cuomo C.A."/>
            <person name="Gueldener U."/>
            <person name="Xu J.-R."/>
            <person name="Trail F."/>
            <person name="Turgeon B.G."/>
            <person name="Di Pietro A."/>
            <person name="Walton J.D."/>
            <person name="Ma L.-J."/>
            <person name="Baker S.E."/>
            <person name="Rep M."/>
            <person name="Adam G."/>
            <person name="Antoniw J."/>
            <person name="Baldwin T."/>
            <person name="Calvo S.E."/>
            <person name="Chang Y.-L."/>
            <person name="DeCaprio D."/>
            <person name="Gale L.R."/>
            <person name="Gnerre S."/>
            <person name="Goswami R.S."/>
            <person name="Hammond-Kosack K."/>
            <person name="Harris L.J."/>
            <person name="Hilburn K."/>
            <person name="Kennell J.C."/>
            <person name="Kroken S."/>
            <person name="Magnuson J.K."/>
            <person name="Mannhaupt G."/>
            <person name="Mauceli E.W."/>
            <person name="Mewes H.-W."/>
            <person name="Mitterbauer R."/>
            <person name="Muehlbauer G."/>
            <person name="Muensterkoetter M."/>
            <person name="Nelson D."/>
            <person name="O'Donnell K."/>
            <person name="Ouellet T."/>
            <person name="Qi W."/>
            <person name="Quesneville H."/>
            <person name="Roncero M.I.G."/>
            <person name="Seong K.-Y."/>
            <person name="Tetko I.V."/>
            <person name="Urban M."/>
            <person name="Waalwijk C."/>
            <person name="Ward T.J."/>
            <person name="Yao J."/>
            <person name="Birren B.W."/>
            <person name="Kistler H.C."/>
        </authorList>
    </citation>
    <scope>NUCLEOTIDE SEQUENCE [LARGE SCALE GENOMIC DNA]</scope>
    <source>
        <strain evidence="4">ATCC MYA-4620 / CBS 123657 / FGSC 9075 / NRRL 31084 / PH-1</strain>
        <strain evidence="3">PH-1 / ATCC MYA-4620 / FGSC 9075 / NRRL 31084</strain>
    </source>
</reference>
<feature type="compositionally biased region" description="Polar residues" evidence="1">
    <location>
        <begin position="13"/>
        <end position="27"/>
    </location>
</feature>